<feature type="region of interest" description="Disordered" evidence="1">
    <location>
        <begin position="17"/>
        <end position="53"/>
    </location>
</feature>
<dbReference type="EMBL" id="JAUSZI010000002">
    <property type="protein sequence ID" value="MDQ1031375.1"/>
    <property type="molecule type" value="Genomic_DNA"/>
</dbReference>
<evidence type="ECO:0000313" key="2">
    <source>
        <dbReference type="EMBL" id="MDQ1031375.1"/>
    </source>
</evidence>
<evidence type="ECO:0000256" key="1">
    <source>
        <dbReference type="SAM" id="MobiDB-lite"/>
    </source>
</evidence>
<gene>
    <name evidence="2" type="ORF">QF035_008957</name>
</gene>
<dbReference type="Proteomes" id="UP001230328">
    <property type="component" value="Unassembled WGS sequence"/>
</dbReference>
<proteinExistence type="predicted"/>
<keyword evidence="3" id="KW-1185">Reference proteome</keyword>
<name>A0ABU0T6E3_9ACTN</name>
<comment type="caution">
    <text evidence="2">The sequence shown here is derived from an EMBL/GenBank/DDBJ whole genome shotgun (WGS) entry which is preliminary data.</text>
</comment>
<accession>A0ABU0T6E3</accession>
<reference evidence="2 3" key="1">
    <citation type="submission" date="2023-07" db="EMBL/GenBank/DDBJ databases">
        <title>Comparative genomics of wheat-associated soil bacteria to identify genetic determinants of phenazine resistance.</title>
        <authorList>
            <person name="Mouncey N."/>
        </authorList>
    </citation>
    <scope>NUCLEOTIDE SEQUENCE [LARGE SCALE GENOMIC DNA]</scope>
    <source>
        <strain evidence="2 3">V2I4</strain>
    </source>
</reference>
<evidence type="ECO:0000313" key="3">
    <source>
        <dbReference type="Proteomes" id="UP001230328"/>
    </source>
</evidence>
<protein>
    <submittedName>
        <fullName evidence="2">Uncharacterized protein</fullName>
    </submittedName>
</protein>
<organism evidence="2 3">
    <name type="scientific">Streptomyces umbrinus</name>
    <dbReference type="NCBI Taxonomy" id="67370"/>
    <lineage>
        <taxon>Bacteria</taxon>
        <taxon>Bacillati</taxon>
        <taxon>Actinomycetota</taxon>
        <taxon>Actinomycetes</taxon>
        <taxon>Kitasatosporales</taxon>
        <taxon>Streptomycetaceae</taxon>
        <taxon>Streptomyces</taxon>
        <taxon>Streptomyces phaeochromogenes group</taxon>
    </lineage>
</organism>
<sequence length="53" mass="5358">MSVDDITAALARALTSIAGPNTLPRRAAGPGTDSSRRRPGSEGPAGATPLDRK</sequence>